<evidence type="ECO:0000313" key="9">
    <source>
        <dbReference type="EMBL" id="QHJ12657.1"/>
    </source>
</evidence>
<dbReference type="PROSITE" id="PS00062">
    <property type="entry name" value="ALDOKETO_REDUCTASE_2"/>
    <property type="match status" value="1"/>
</dbReference>
<dbReference type="PROSITE" id="PS00798">
    <property type="entry name" value="ALDOKETO_REDUCTASE_1"/>
    <property type="match status" value="1"/>
</dbReference>
<dbReference type="KEGG" id="pmes:FX988_02915"/>
<dbReference type="PANTHER" id="PTHR43827:SF3">
    <property type="entry name" value="NADP-DEPENDENT OXIDOREDUCTASE DOMAIN-CONTAINING PROTEIN"/>
    <property type="match status" value="1"/>
</dbReference>
<evidence type="ECO:0000256" key="4">
    <source>
        <dbReference type="ARBA" id="ARBA00049445"/>
    </source>
</evidence>
<proteinExistence type="inferred from homology"/>
<feature type="binding site" evidence="6">
    <location>
        <position position="100"/>
    </location>
    <ligand>
        <name>substrate</name>
    </ligand>
</feature>
<feature type="domain" description="NADP-dependent oxidoreductase" evidence="8">
    <location>
        <begin position="10"/>
        <end position="253"/>
    </location>
</feature>
<dbReference type="InterPro" id="IPR023210">
    <property type="entry name" value="NADP_OxRdtase_dom"/>
</dbReference>
<dbReference type="EMBL" id="CP047656">
    <property type="protein sequence ID" value="QHJ12657.1"/>
    <property type="molecule type" value="Genomic_DNA"/>
</dbReference>
<evidence type="ECO:0000256" key="6">
    <source>
        <dbReference type="PIRSR" id="PIRSR000097-2"/>
    </source>
</evidence>
<evidence type="ECO:0000259" key="8">
    <source>
        <dbReference type="Pfam" id="PF00248"/>
    </source>
</evidence>
<dbReference type="EC" id="1.1.1.346" evidence="9"/>
<comment type="similarity">
    <text evidence="1">Belongs to the aldo/keto reductase family.</text>
</comment>
<accession>A0A857JNY4</accession>
<evidence type="ECO:0000256" key="5">
    <source>
        <dbReference type="PIRSR" id="PIRSR000097-1"/>
    </source>
</evidence>
<dbReference type="GO" id="GO:1990002">
    <property type="term" value="F:methylglyoxal reductase (NADPH) (acetol producing) activity"/>
    <property type="evidence" value="ECO:0007669"/>
    <property type="project" value="TreeGrafter"/>
</dbReference>
<dbReference type="PANTHER" id="PTHR43827">
    <property type="entry name" value="2,5-DIKETO-D-GLUCONIC ACID REDUCTASE"/>
    <property type="match status" value="1"/>
</dbReference>
<feature type="active site" description="Proton donor" evidence="5">
    <location>
        <position position="42"/>
    </location>
</feature>
<sequence length="268" mass="30138">MHTFSLPTPGFGTYRLKGDEAKMAVENALDVGYRHIDTAQIYENEAEVGDAISASTLPRNELFVTTKVWYENLSADKFITSVQNSLTQLNTDYVDLLLIHWPSPEDKVPMSEYLQELKACKERGLTEHIGVSNFTQSQLDEALAILGKDHILTNQIEVHPNFQNKELVAYCQRNNIQVTAYMPLGVGKVMENDVLNAIAKEHDTTPSAVALAWLSHKKIVAIPSSTNVEHMRDNLTAKQMMLTAEEIEKIDAIEPQERIVDPDFAPDW</sequence>
<gene>
    <name evidence="9" type="ORF">FX988_02915</name>
</gene>
<organism evidence="9 10">
    <name type="scientific">Paraglaciecola mesophila</name>
    <dbReference type="NCBI Taxonomy" id="197222"/>
    <lineage>
        <taxon>Bacteria</taxon>
        <taxon>Pseudomonadati</taxon>
        <taxon>Pseudomonadota</taxon>
        <taxon>Gammaproteobacteria</taxon>
        <taxon>Alteromonadales</taxon>
        <taxon>Alteromonadaceae</taxon>
        <taxon>Paraglaciecola</taxon>
    </lineage>
</organism>
<dbReference type="GO" id="GO:0051596">
    <property type="term" value="P:methylglyoxal catabolic process"/>
    <property type="evidence" value="ECO:0007669"/>
    <property type="project" value="TreeGrafter"/>
</dbReference>
<comment type="catalytic activity">
    <reaction evidence="4">
        <text>hydroxyacetone + NADP(+) = methylglyoxal + NADPH + H(+)</text>
        <dbReference type="Rhea" id="RHEA:27986"/>
        <dbReference type="ChEBI" id="CHEBI:15378"/>
        <dbReference type="ChEBI" id="CHEBI:17158"/>
        <dbReference type="ChEBI" id="CHEBI:27957"/>
        <dbReference type="ChEBI" id="CHEBI:57783"/>
        <dbReference type="ChEBI" id="CHEBI:58349"/>
    </reaction>
</comment>
<evidence type="ECO:0000256" key="1">
    <source>
        <dbReference type="ARBA" id="ARBA00007905"/>
    </source>
</evidence>
<dbReference type="Pfam" id="PF00248">
    <property type="entry name" value="Aldo_ket_red"/>
    <property type="match status" value="1"/>
</dbReference>
<evidence type="ECO:0000256" key="7">
    <source>
        <dbReference type="PIRSR" id="PIRSR000097-3"/>
    </source>
</evidence>
<feature type="site" description="Lowers pKa of active site Tyr" evidence="7">
    <location>
        <position position="67"/>
    </location>
</feature>
<dbReference type="InterPro" id="IPR036812">
    <property type="entry name" value="NAD(P)_OxRdtase_dom_sf"/>
</dbReference>
<keyword evidence="3 9" id="KW-0560">Oxidoreductase</keyword>
<dbReference type="OrthoDB" id="9804790at2"/>
<dbReference type="InterPro" id="IPR020471">
    <property type="entry name" value="AKR"/>
</dbReference>
<evidence type="ECO:0000256" key="3">
    <source>
        <dbReference type="ARBA" id="ARBA00023002"/>
    </source>
</evidence>
<dbReference type="FunFam" id="3.20.20.100:FF:000002">
    <property type="entry name" value="2,5-diketo-D-gluconic acid reductase A"/>
    <property type="match status" value="1"/>
</dbReference>
<dbReference type="RefSeq" id="WP_160180847.1">
    <property type="nucleotide sequence ID" value="NZ_CP047656.1"/>
</dbReference>
<dbReference type="InterPro" id="IPR018170">
    <property type="entry name" value="Aldo/ket_reductase_CS"/>
</dbReference>
<dbReference type="SUPFAM" id="SSF51430">
    <property type="entry name" value="NAD(P)-linked oxidoreductase"/>
    <property type="match status" value="1"/>
</dbReference>
<evidence type="ECO:0000313" key="10">
    <source>
        <dbReference type="Proteomes" id="UP000464524"/>
    </source>
</evidence>
<dbReference type="NCBIfam" id="NF008377">
    <property type="entry name" value="PRK11172.1"/>
    <property type="match status" value="1"/>
</dbReference>
<protein>
    <submittedName>
        <fullName evidence="9">2,5-diketo-D-gluconic acid reductase B</fullName>
        <ecNumber evidence="9">1.1.1.346</ecNumber>
    </submittedName>
</protein>
<keyword evidence="10" id="KW-1185">Reference proteome</keyword>
<dbReference type="Gene3D" id="3.20.20.100">
    <property type="entry name" value="NADP-dependent oxidoreductase domain"/>
    <property type="match status" value="1"/>
</dbReference>
<dbReference type="PRINTS" id="PR00069">
    <property type="entry name" value="ALDKETRDTASE"/>
</dbReference>
<name>A0A857JNY4_9ALTE</name>
<keyword evidence="2" id="KW-0521">NADP</keyword>
<dbReference type="AlphaFoldDB" id="A0A857JNY4"/>
<reference evidence="9 10" key="1">
    <citation type="submission" date="2019-12" db="EMBL/GenBank/DDBJ databases">
        <title>Genome sequencing and assembly of endphytes of Porphyra tenera.</title>
        <authorList>
            <person name="Park J.M."/>
            <person name="Shin R."/>
            <person name="Jo S.H."/>
        </authorList>
    </citation>
    <scope>NUCLEOTIDE SEQUENCE [LARGE SCALE GENOMIC DNA]</scope>
    <source>
        <strain evidence="9 10">GPM4</strain>
    </source>
</reference>
<dbReference type="Proteomes" id="UP000464524">
    <property type="component" value="Chromosome"/>
</dbReference>
<dbReference type="PIRSF" id="PIRSF000097">
    <property type="entry name" value="AKR"/>
    <property type="match status" value="1"/>
</dbReference>
<evidence type="ECO:0000256" key="2">
    <source>
        <dbReference type="ARBA" id="ARBA00022857"/>
    </source>
</evidence>